<reference evidence="2 3" key="1">
    <citation type="submission" date="2020-04" db="EMBL/GenBank/DDBJ databases">
        <title>Pseudoalteromonas caenipelagi sp. nov., isolated from a tidal flat.</title>
        <authorList>
            <person name="Park S."/>
            <person name="Yoon J.-H."/>
        </authorList>
    </citation>
    <scope>NUCLEOTIDE SEQUENCE [LARGE SCALE GENOMIC DNA]</scope>
    <source>
        <strain evidence="2 3">JBTF-M23</strain>
    </source>
</reference>
<evidence type="ECO:0000313" key="2">
    <source>
        <dbReference type="EMBL" id="NOU51363.1"/>
    </source>
</evidence>
<dbReference type="Gene3D" id="3.40.30.10">
    <property type="entry name" value="Glutaredoxin"/>
    <property type="match status" value="1"/>
</dbReference>
<dbReference type="EMBL" id="JABBPG010000004">
    <property type="protein sequence ID" value="NOU51363.1"/>
    <property type="molecule type" value="Genomic_DNA"/>
</dbReference>
<proteinExistence type="predicted"/>
<keyword evidence="3" id="KW-1185">Reference proteome</keyword>
<protein>
    <submittedName>
        <fullName evidence="2">Uncharacterized protein</fullName>
    </submittedName>
</protein>
<sequence>MKITHILAALFALLAFSNSSFAQNIPKQGGAFSMVKKDQATSTLKHGKVELIFINLWDEYYTPTTLPPKQADVTRVFLQPDINVDNNVLNGFVETYPQFSGLQIDKNQQLALSLGVWQTPSQVILDDGKVKEINFLGKQPSSDTVISHDNILLENKSDTDLTLKDTNGKPHHFGHHGNSQVLFFSDALCPFQHLPKCEQKIKANNRLVDLSEIPVKTVIKPFYITSQDVASYQQRFKLNHPVILDAHNQLFQKYEITSLPYWIVLNSDDKIIYRGEKPPKRL</sequence>
<dbReference type="SUPFAM" id="SSF52833">
    <property type="entry name" value="Thioredoxin-like"/>
    <property type="match status" value="1"/>
</dbReference>
<feature type="signal peptide" evidence="1">
    <location>
        <begin position="1"/>
        <end position="22"/>
    </location>
</feature>
<gene>
    <name evidence="2" type="ORF">HG263_12570</name>
</gene>
<dbReference type="AlphaFoldDB" id="A0A849VFS3"/>
<comment type="caution">
    <text evidence="2">The sequence shown here is derived from an EMBL/GenBank/DDBJ whole genome shotgun (WGS) entry which is preliminary data.</text>
</comment>
<dbReference type="Proteomes" id="UP000586305">
    <property type="component" value="Unassembled WGS sequence"/>
</dbReference>
<dbReference type="RefSeq" id="WP_171626421.1">
    <property type="nucleotide sequence ID" value="NZ_JABBPG010000004.1"/>
</dbReference>
<keyword evidence="1" id="KW-0732">Signal</keyword>
<name>A0A849VFS3_9GAMM</name>
<accession>A0A849VFS3</accession>
<feature type="chain" id="PRO_5032717049" evidence="1">
    <location>
        <begin position="23"/>
        <end position="282"/>
    </location>
</feature>
<dbReference type="InterPro" id="IPR036249">
    <property type="entry name" value="Thioredoxin-like_sf"/>
</dbReference>
<evidence type="ECO:0000256" key="1">
    <source>
        <dbReference type="SAM" id="SignalP"/>
    </source>
</evidence>
<evidence type="ECO:0000313" key="3">
    <source>
        <dbReference type="Proteomes" id="UP000586305"/>
    </source>
</evidence>
<organism evidence="2 3">
    <name type="scientific">Pseudoalteromonas caenipelagi</name>
    <dbReference type="NCBI Taxonomy" id="2726988"/>
    <lineage>
        <taxon>Bacteria</taxon>
        <taxon>Pseudomonadati</taxon>
        <taxon>Pseudomonadota</taxon>
        <taxon>Gammaproteobacteria</taxon>
        <taxon>Alteromonadales</taxon>
        <taxon>Pseudoalteromonadaceae</taxon>
        <taxon>Pseudoalteromonas</taxon>
    </lineage>
</organism>